<feature type="transmembrane region" description="Helical" evidence="1">
    <location>
        <begin position="108"/>
        <end position="130"/>
    </location>
</feature>
<proteinExistence type="predicted"/>
<keyword evidence="1" id="KW-0812">Transmembrane</keyword>
<feature type="transmembrane region" description="Helical" evidence="1">
    <location>
        <begin position="21"/>
        <end position="45"/>
    </location>
</feature>
<feature type="transmembrane region" description="Helical" evidence="1">
    <location>
        <begin position="77"/>
        <end position="96"/>
    </location>
</feature>
<feature type="transmembrane region" description="Helical" evidence="1">
    <location>
        <begin position="51"/>
        <end position="70"/>
    </location>
</feature>
<dbReference type="AlphaFoldDB" id="A0A934N6A8"/>
<evidence type="ECO:0000313" key="3">
    <source>
        <dbReference type="Proteomes" id="UP000606991"/>
    </source>
</evidence>
<reference evidence="2 3" key="1">
    <citation type="submission" date="2020-10" db="EMBL/GenBank/DDBJ databases">
        <title>Ca. Dormibacterota MAGs.</title>
        <authorList>
            <person name="Montgomery K."/>
        </authorList>
    </citation>
    <scope>NUCLEOTIDE SEQUENCE [LARGE SCALE GENOMIC DNA]</scope>
    <source>
        <strain evidence="2">SC8812_S17_18</strain>
    </source>
</reference>
<sequence length="132" mass="13255">MAIESANERAAGGAGSEAGGWLSASAAATAAYALLVALLVVVIYFEDHSVLVPLVVFSGAGFVVAAVMAATRRRWTAWLAAAYSVITLAADGPHQVPAILHPVSATHAVGGVILIVAGVTAIAIAVRAGVRR</sequence>
<accession>A0A934N6A8</accession>
<organism evidence="2 3">
    <name type="scientific">Candidatus Aeolococcus gillhamiae</name>
    <dbReference type="NCBI Taxonomy" id="3127015"/>
    <lineage>
        <taxon>Bacteria</taxon>
        <taxon>Bacillati</taxon>
        <taxon>Candidatus Dormiibacterota</taxon>
        <taxon>Candidatus Dormibacteria</taxon>
        <taxon>Candidatus Aeolococcales</taxon>
        <taxon>Candidatus Aeolococcaceae</taxon>
        <taxon>Candidatus Aeolococcus</taxon>
    </lineage>
</organism>
<protein>
    <submittedName>
        <fullName evidence="2">Uncharacterized protein</fullName>
    </submittedName>
</protein>
<keyword evidence="1" id="KW-1133">Transmembrane helix</keyword>
<dbReference type="Proteomes" id="UP000606991">
    <property type="component" value="Unassembled WGS sequence"/>
</dbReference>
<dbReference type="EMBL" id="JAEKNS010000106">
    <property type="protein sequence ID" value="MBJ7595204.1"/>
    <property type="molecule type" value="Genomic_DNA"/>
</dbReference>
<comment type="caution">
    <text evidence="2">The sequence shown here is derived from an EMBL/GenBank/DDBJ whole genome shotgun (WGS) entry which is preliminary data.</text>
</comment>
<evidence type="ECO:0000313" key="2">
    <source>
        <dbReference type="EMBL" id="MBJ7595204.1"/>
    </source>
</evidence>
<keyword evidence="1" id="KW-0472">Membrane</keyword>
<dbReference type="RefSeq" id="WP_337312101.1">
    <property type="nucleotide sequence ID" value="NZ_JAEKNS010000106.1"/>
</dbReference>
<name>A0A934N6A8_9BACT</name>
<evidence type="ECO:0000256" key="1">
    <source>
        <dbReference type="SAM" id="Phobius"/>
    </source>
</evidence>
<gene>
    <name evidence="2" type="ORF">JF886_10150</name>
</gene>